<evidence type="ECO:0000313" key="2">
    <source>
        <dbReference type="Proteomes" id="UP001159363"/>
    </source>
</evidence>
<sequence>MVVASHRVPLRCDHQCLPALPDYLTRLYQKVRIFILLITRPYLGHTSPLTTQFSDLVELSSGTAEDIFNAQTESLEAKKIPLENFVGFSLDTTNVMVVEHNSMFSKLKEKLLHMLHNHFLEVETLLHELEALGATLDETDTVLTMPEKFNNVVTAIETMTSNITLEFVKGRLLYAELLMLKNQSSQEHGCSFTVQRSKMKCYECGAYGHFKAVSKTKKLMFSDLHARKKKCFSQTWWIWAWVSKG</sequence>
<dbReference type="EMBL" id="JARBHB010000004">
    <property type="protein sequence ID" value="KAJ8886680.1"/>
    <property type="molecule type" value="Genomic_DNA"/>
</dbReference>
<keyword evidence="2" id="KW-1185">Reference proteome</keyword>
<evidence type="ECO:0000313" key="1">
    <source>
        <dbReference type="EMBL" id="KAJ8886680.1"/>
    </source>
</evidence>
<comment type="caution">
    <text evidence="1">The sequence shown here is derived from an EMBL/GenBank/DDBJ whole genome shotgun (WGS) entry which is preliminary data.</text>
</comment>
<name>A0ABQ9HQM6_9NEOP</name>
<organism evidence="1 2">
    <name type="scientific">Dryococelus australis</name>
    <dbReference type="NCBI Taxonomy" id="614101"/>
    <lineage>
        <taxon>Eukaryota</taxon>
        <taxon>Metazoa</taxon>
        <taxon>Ecdysozoa</taxon>
        <taxon>Arthropoda</taxon>
        <taxon>Hexapoda</taxon>
        <taxon>Insecta</taxon>
        <taxon>Pterygota</taxon>
        <taxon>Neoptera</taxon>
        <taxon>Polyneoptera</taxon>
        <taxon>Phasmatodea</taxon>
        <taxon>Verophasmatodea</taxon>
        <taxon>Anareolatae</taxon>
        <taxon>Phasmatidae</taxon>
        <taxon>Eurycanthinae</taxon>
        <taxon>Dryococelus</taxon>
    </lineage>
</organism>
<accession>A0ABQ9HQM6</accession>
<reference evidence="1 2" key="1">
    <citation type="submission" date="2023-02" db="EMBL/GenBank/DDBJ databases">
        <title>LHISI_Scaffold_Assembly.</title>
        <authorList>
            <person name="Stuart O.P."/>
            <person name="Cleave R."/>
            <person name="Magrath M.J.L."/>
            <person name="Mikheyev A.S."/>
        </authorList>
    </citation>
    <scope>NUCLEOTIDE SEQUENCE [LARGE SCALE GENOMIC DNA]</scope>
    <source>
        <strain evidence="1">Daus_M_001</strain>
        <tissue evidence="1">Leg muscle</tissue>
    </source>
</reference>
<gene>
    <name evidence="1" type="ORF">PR048_012892</name>
</gene>
<dbReference type="Proteomes" id="UP001159363">
    <property type="component" value="Chromosome X"/>
</dbReference>
<protein>
    <submittedName>
        <fullName evidence="1">Uncharacterized protein</fullName>
    </submittedName>
</protein>
<proteinExistence type="predicted"/>